<gene>
    <name evidence="5" type="ORF">SAMN02910417_02408</name>
</gene>
<dbReference type="InterPro" id="IPR036388">
    <property type="entry name" value="WH-like_DNA-bd_sf"/>
</dbReference>
<dbReference type="GO" id="GO:0003700">
    <property type="term" value="F:DNA-binding transcription factor activity"/>
    <property type="evidence" value="ECO:0007669"/>
    <property type="project" value="InterPro"/>
</dbReference>
<dbReference type="Gene3D" id="1.20.120.530">
    <property type="entry name" value="GntR ligand-binding domain-like"/>
    <property type="match status" value="1"/>
</dbReference>
<dbReference type="SMART" id="SM00895">
    <property type="entry name" value="FCD"/>
    <property type="match status" value="1"/>
</dbReference>
<accession>A0A1G6CI36</accession>
<proteinExistence type="predicted"/>
<keyword evidence="3" id="KW-0804">Transcription</keyword>
<organism evidence="5 6">
    <name type="scientific">Eubacterium oxidoreducens</name>
    <dbReference type="NCBI Taxonomy" id="1732"/>
    <lineage>
        <taxon>Bacteria</taxon>
        <taxon>Bacillati</taxon>
        <taxon>Bacillota</taxon>
        <taxon>Clostridia</taxon>
        <taxon>Eubacteriales</taxon>
        <taxon>Eubacteriaceae</taxon>
        <taxon>Eubacterium</taxon>
    </lineage>
</organism>
<evidence type="ECO:0000256" key="1">
    <source>
        <dbReference type="ARBA" id="ARBA00023015"/>
    </source>
</evidence>
<dbReference type="OrthoDB" id="1972820at2"/>
<dbReference type="AlphaFoldDB" id="A0A1G6CI36"/>
<evidence type="ECO:0000313" key="6">
    <source>
        <dbReference type="Proteomes" id="UP000199228"/>
    </source>
</evidence>
<dbReference type="InterPro" id="IPR000524">
    <property type="entry name" value="Tscrpt_reg_HTH_GntR"/>
</dbReference>
<dbReference type="InterPro" id="IPR008920">
    <property type="entry name" value="TF_FadR/GntR_C"/>
</dbReference>
<evidence type="ECO:0000256" key="2">
    <source>
        <dbReference type="ARBA" id="ARBA00023125"/>
    </source>
</evidence>
<keyword evidence="1" id="KW-0805">Transcription regulation</keyword>
<dbReference type="PROSITE" id="PS50949">
    <property type="entry name" value="HTH_GNTR"/>
    <property type="match status" value="1"/>
</dbReference>
<keyword evidence="5" id="KW-0670">Pyruvate</keyword>
<dbReference type="SMART" id="SM00345">
    <property type="entry name" value="HTH_GNTR"/>
    <property type="match status" value="1"/>
</dbReference>
<dbReference type="EMBL" id="FMXR01000020">
    <property type="protein sequence ID" value="SDB32557.1"/>
    <property type="molecule type" value="Genomic_DNA"/>
</dbReference>
<dbReference type="CDD" id="cd07377">
    <property type="entry name" value="WHTH_GntR"/>
    <property type="match status" value="1"/>
</dbReference>
<dbReference type="PANTHER" id="PTHR43537">
    <property type="entry name" value="TRANSCRIPTIONAL REGULATOR, GNTR FAMILY"/>
    <property type="match status" value="1"/>
</dbReference>
<evidence type="ECO:0000256" key="3">
    <source>
        <dbReference type="ARBA" id="ARBA00023163"/>
    </source>
</evidence>
<dbReference type="SUPFAM" id="SSF48008">
    <property type="entry name" value="GntR ligand-binding domain-like"/>
    <property type="match status" value="1"/>
</dbReference>
<name>A0A1G6CI36_EUBOX</name>
<sequence length="185" mass="20982">MREKYPYIEKMHEVGDNRPADAIYEQLKKLVISGDIAVGSRLPSERKMMEVFSRSRSTIREALRLLEKDGYIERVSRSSGAVVKEPGVEGVVESLESIIQMNGIDIADVLEFRLITETRAAAAAAEYRSEEELSKMKDILLESRLAKGDADRFADCDLRFHLSIAEASKNRMFQIMLLVCRHIMA</sequence>
<dbReference type="InterPro" id="IPR036390">
    <property type="entry name" value="WH_DNA-bd_sf"/>
</dbReference>
<dbReference type="Pfam" id="PF07729">
    <property type="entry name" value="FCD"/>
    <property type="match status" value="1"/>
</dbReference>
<dbReference type="STRING" id="1732.SAMN02910417_02408"/>
<keyword evidence="6" id="KW-1185">Reference proteome</keyword>
<reference evidence="5 6" key="1">
    <citation type="submission" date="2016-10" db="EMBL/GenBank/DDBJ databases">
        <authorList>
            <person name="de Groot N.N."/>
        </authorList>
    </citation>
    <scope>NUCLEOTIDE SEQUENCE [LARGE SCALE GENOMIC DNA]</scope>
    <source>
        <strain evidence="5 6">DSM 3217</strain>
    </source>
</reference>
<dbReference type="Proteomes" id="UP000199228">
    <property type="component" value="Unassembled WGS sequence"/>
</dbReference>
<dbReference type="SUPFAM" id="SSF46785">
    <property type="entry name" value="Winged helix' DNA-binding domain"/>
    <property type="match status" value="1"/>
</dbReference>
<protein>
    <submittedName>
        <fullName evidence="5">GntR family transcriptional regulator, transcriptional repressor for pyruvate dehydrogenase complex</fullName>
    </submittedName>
</protein>
<evidence type="ECO:0000313" key="5">
    <source>
        <dbReference type="EMBL" id="SDB32557.1"/>
    </source>
</evidence>
<dbReference type="Pfam" id="PF00392">
    <property type="entry name" value="GntR"/>
    <property type="match status" value="1"/>
</dbReference>
<dbReference type="InterPro" id="IPR011711">
    <property type="entry name" value="GntR_C"/>
</dbReference>
<evidence type="ECO:0000259" key="4">
    <source>
        <dbReference type="PROSITE" id="PS50949"/>
    </source>
</evidence>
<dbReference type="Gene3D" id="1.10.10.10">
    <property type="entry name" value="Winged helix-like DNA-binding domain superfamily/Winged helix DNA-binding domain"/>
    <property type="match status" value="1"/>
</dbReference>
<keyword evidence="2" id="KW-0238">DNA-binding</keyword>
<dbReference type="GO" id="GO:0003677">
    <property type="term" value="F:DNA binding"/>
    <property type="evidence" value="ECO:0007669"/>
    <property type="project" value="UniProtKB-KW"/>
</dbReference>
<dbReference type="PANTHER" id="PTHR43537:SF5">
    <property type="entry name" value="UXU OPERON TRANSCRIPTIONAL REGULATOR"/>
    <property type="match status" value="1"/>
</dbReference>
<dbReference type="PRINTS" id="PR00035">
    <property type="entry name" value="HTHGNTR"/>
</dbReference>
<feature type="domain" description="HTH gntR-type" evidence="4">
    <location>
        <begin position="17"/>
        <end position="86"/>
    </location>
</feature>